<dbReference type="GO" id="GO:0005737">
    <property type="term" value="C:cytoplasm"/>
    <property type="evidence" value="ECO:0007669"/>
    <property type="project" value="UniProtKB-SubCell"/>
</dbReference>
<evidence type="ECO:0000313" key="22">
    <source>
        <dbReference type="EMBL" id="PQO28060.1"/>
    </source>
</evidence>
<dbReference type="PROSITE" id="PS00180">
    <property type="entry name" value="GLNA_1"/>
    <property type="match status" value="1"/>
</dbReference>
<protein>
    <recommendedName>
        <fullName evidence="4 19">Glutamine synthetase</fullName>
        <ecNumber evidence="19">6.3.1.2</ecNumber>
    </recommendedName>
</protein>
<dbReference type="Gene3D" id="3.10.20.70">
    <property type="entry name" value="Glutamine synthetase, N-terminal domain"/>
    <property type="match status" value="1"/>
</dbReference>
<dbReference type="InterPro" id="IPR008146">
    <property type="entry name" value="Gln_synth_cat_dom"/>
</dbReference>
<dbReference type="PROSITE" id="PS51986">
    <property type="entry name" value="GS_BETA_GRASP"/>
    <property type="match status" value="1"/>
</dbReference>
<dbReference type="GO" id="GO:0005524">
    <property type="term" value="F:ATP binding"/>
    <property type="evidence" value="ECO:0007669"/>
    <property type="project" value="UniProtKB-KW"/>
</dbReference>
<dbReference type="PANTHER" id="PTHR43407:SF1">
    <property type="entry name" value="LENGSIN"/>
    <property type="match status" value="1"/>
</dbReference>
<organism evidence="22 23">
    <name type="scientific">Blastopirellula marina</name>
    <dbReference type="NCBI Taxonomy" id="124"/>
    <lineage>
        <taxon>Bacteria</taxon>
        <taxon>Pseudomonadati</taxon>
        <taxon>Planctomycetota</taxon>
        <taxon>Planctomycetia</taxon>
        <taxon>Pirellulales</taxon>
        <taxon>Pirellulaceae</taxon>
        <taxon>Blastopirellula</taxon>
    </lineage>
</organism>
<keyword evidence="5 18" id="KW-0963">Cytoplasm</keyword>
<evidence type="ECO:0000256" key="15">
    <source>
        <dbReference type="PIRSR" id="PIRSR604809-50"/>
    </source>
</evidence>
<keyword evidence="11 14" id="KW-0460">Magnesium</keyword>
<feature type="binding site" evidence="14">
    <location>
        <position position="130"/>
    </location>
    <ligand>
        <name>Mg(2+)</name>
        <dbReference type="ChEBI" id="CHEBI:18420"/>
        <label>1</label>
    </ligand>
</feature>
<dbReference type="Pfam" id="PF00120">
    <property type="entry name" value="Gln-synt_C"/>
    <property type="match status" value="1"/>
</dbReference>
<dbReference type="EMBL" id="PUIA01000051">
    <property type="protein sequence ID" value="PQO28060.1"/>
    <property type="molecule type" value="Genomic_DNA"/>
</dbReference>
<dbReference type="SUPFAM" id="SSF54368">
    <property type="entry name" value="Glutamine synthetase, N-terminal domain"/>
    <property type="match status" value="1"/>
</dbReference>
<gene>
    <name evidence="22" type="primary">glnA</name>
    <name evidence="22" type="ORF">C5Y96_16940</name>
</gene>
<dbReference type="EC" id="6.3.1.2" evidence="19"/>
<dbReference type="OrthoDB" id="9807095at2"/>
<dbReference type="GO" id="GO:0016020">
    <property type="term" value="C:membrane"/>
    <property type="evidence" value="ECO:0007669"/>
    <property type="project" value="TreeGrafter"/>
</dbReference>
<evidence type="ECO:0000256" key="4">
    <source>
        <dbReference type="ARBA" id="ARBA00021364"/>
    </source>
</evidence>
<dbReference type="PROSITE" id="PS00181">
    <property type="entry name" value="GLNA_ATP"/>
    <property type="match status" value="1"/>
</dbReference>
<comment type="caution">
    <text evidence="22">The sequence shown here is derived from an EMBL/GenBank/DDBJ whole genome shotgun (WGS) entry which is preliminary data.</text>
</comment>
<dbReference type="PROSITE" id="PS00182">
    <property type="entry name" value="GLNA_ADENYLATION"/>
    <property type="match status" value="1"/>
</dbReference>
<feature type="binding site" evidence="14">
    <location>
        <position position="212"/>
    </location>
    <ligand>
        <name>Mg(2+)</name>
        <dbReference type="ChEBI" id="CHEBI:18420"/>
        <label>1</label>
    </ligand>
</feature>
<feature type="binding site" evidence="12">
    <location>
        <begin position="264"/>
        <end position="265"/>
    </location>
    <ligand>
        <name>L-glutamate</name>
        <dbReference type="ChEBI" id="CHEBI:29985"/>
    </ligand>
</feature>
<evidence type="ECO:0000256" key="13">
    <source>
        <dbReference type="PIRSR" id="PIRSR604809-2"/>
    </source>
</evidence>
<feature type="modified residue" description="O-AMP-tyrosine" evidence="15">
    <location>
        <position position="398"/>
    </location>
</feature>
<comment type="similarity">
    <text evidence="2 16 17">Belongs to the glutamine synthetase family.</text>
</comment>
<evidence type="ECO:0000256" key="7">
    <source>
        <dbReference type="ARBA" id="ARBA00022598"/>
    </source>
</evidence>
<dbReference type="GO" id="GO:0006542">
    <property type="term" value="P:glutamine biosynthetic process"/>
    <property type="evidence" value="ECO:0007669"/>
    <property type="project" value="InterPro"/>
</dbReference>
<feature type="binding site" evidence="12">
    <location>
        <position position="339"/>
    </location>
    <ligand>
        <name>L-glutamate</name>
        <dbReference type="ChEBI" id="CHEBI:29985"/>
    </ligand>
</feature>
<evidence type="ECO:0000256" key="17">
    <source>
        <dbReference type="RuleBase" id="RU000384"/>
    </source>
</evidence>
<dbReference type="InterPro" id="IPR036651">
    <property type="entry name" value="Gln_synt_N_sf"/>
</dbReference>
<feature type="binding site" evidence="13">
    <location>
        <begin position="271"/>
        <end position="273"/>
    </location>
    <ligand>
        <name>ATP</name>
        <dbReference type="ChEBI" id="CHEBI:30616"/>
    </ligand>
</feature>
<feature type="binding site" evidence="12">
    <location>
        <position position="327"/>
    </location>
    <ligand>
        <name>L-glutamate</name>
        <dbReference type="ChEBI" id="CHEBI:29985"/>
    </ligand>
</feature>
<sequence>MTPKEVLALCRENDVKAVDFRFMDFPGLWQHFTIPVNHLSEDTFEDGLGFDGSSIRGWQAINESDMLVVPQPDTAFVDPFTQLPTLVLICNIQDPITREDYSRDPRNVCRKAANYLKSTGIADTCFIGPEAEFFVFDDVRFDQRPQHGFYYIDSVEGEWNRGRDEGPNLGYKLRHKEGYFPVPPADSLMDLRNEMMQTMIECGLNVEAQHHEVSTAGQCEIDMRFNEMVKMADDLLIYKYVIKNVAKRNNRTATFMPKPVFSDNGSGMHTHFSFWKDNEPLFAGSGYAGLSETALYAIGGLLKHAPAVLAFTNPTTNSYKRLVPGYEAPVNLAYSQRNRSASCRIPMYSPSPKAKRVEFRCPDPTCNPYLAFAAITMAAIDGIQNKIDPGQPLDKDIYDLPPEEAAAVPKTPGSLDEALDALAADHEFLLRGDVFTKDVIETWIEYKRKNEADAIRLRPHPYEFCLYYDI</sequence>
<dbReference type="FunFam" id="3.30.590.10:FF:000001">
    <property type="entry name" value="Glutamine synthetase"/>
    <property type="match status" value="1"/>
</dbReference>
<dbReference type="Gene3D" id="3.30.590.10">
    <property type="entry name" value="Glutamine synthetase/guanido kinase, catalytic domain"/>
    <property type="match status" value="1"/>
</dbReference>
<feature type="binding site" evidence="13">
    <location>
        <position position="207"/>
    </location>
    <ligand>
        <name>ATP</name>
        <dbReference type="ChEBI" id="CHEBI:30616"/>
    </ligand>
</feature>
<feature type="binding site" evidence="12">
    <location>
        <position position="321"/>
    </location>
    <ligand>
        <name>L-glutamate</name>
        <dbReference type="ChEBI" id="CHEBI:29985"/>
    </ligand>
</feature>
<dbReference type="NCBIfam" id="TIGR00653">
    <property type="entry name" value="GlnA"/>
    <property type="match status" value="1"/>
</dbReference>
<keyword evidence="10 13" id="KW-0067">ATP-binding</keyword>
<evidence type="ECO:0000256" key="14">
    <source>
        <dbReference type="PIRSR" id="PIRSR604809-3"/>
    </source>
</evidence>
<evidence type="ECO:0000256" key="5">
    <source>
        <dbReference type="ARBA" id="ARBA00022490"/>
    </source>
</evidence>
<evidence type="ECO:0000256" key="2">
    <source>
        <dbReference type="ARBA" id="ARBA00009897"/>
    </source>
</evidence>
<dbReference type="InterPro" id="IPR004809">
    <property type="entry name" value="Gln_synth_I"/>
</dbReference>
<evidence type="ECO:0000256" key="8">
    <source>
        <dbReference type="ARBA" id="ARBA00022723"/>
    </source>
</evidence>
<dbReference type="InterPro" id="IPR027302">
    <property type="entry name" value="Gln_synth_N_conserv_site"/>
</dbReference>
<feature type="domain" description="GS beta-grasp" evidence="20">
    <location>
        <begin position="13"/>
        <end position="97"/>
    </location>
</feature>
<evidence type="ECO:0000256" key="16">
    <source>
        <dbReference type="PROSITE-ProRule" id="PRU01330"/>
    </source>
</evidence>
<feature type="binding site" evidence="14">
    <location>
        <position position="220"/>
    </location>
    <ligand>
        <name>Mg(2+)</name>
        <dbReference type="ChEBI" id="CHEBI:18420"/>
        <label>1</label>
    </ligand>
</feature>
<feature type="binding site" evidence="14">
    <location>
        <position position="269"/>
    </location>
    <ligand>
        <name>Mg(2+)</name>
        <dbReference type="ChEBI" id="CHEBI:18420"/>
        <label>1</label>
    </ligand>
</feature>
<comment type="subcellular location">
    <subcellularLocation>
        <location evidence="1 18">Cytoplasm</location>
    </subcellularLocation>
</comment>
<keyword evidence="6 15" id="KW-0597">Phosphoprotein</keyword>
<feature type="binding site" evidence="12">
    <location>
        <position position="360"/>
    </location>
    <ligand>
        <name>L-glutamate</name>
        <dbReference type="ChEBI" id="CHEBI:29985"/>
    </ligand>
</feature>
<evidence type="ECO:0000256" key="18">
    <source>
        <dbReference type="RuleBase" id="RU000387"/>
    </source>
</evidence>
<keyword evidence="9 13" id="KW-0547">Nucleotide-binding</keyword>
<feature type="binding site" evidence="14">
    <location>
        <position position="358"/>
    </location>
    <ligand>
        <name>Mg(2+)</name>
        <dbReference type="ChEBI" id="CHEBI:18420"/>
        <label>1</label>
    </ligand>
</feature>
<evidence type="ECO:0000256" key="3">
    <source>
        <dbReference type="ARBA" id="ARBA00011354"/>
    </source>
</evidence>
<reference evidence="22 23" key="1">
    <citation type="submission" date="2018-02" db="EMBL/GenBank/DDBJ databases">
        <title>Comparative genomes isolates from brazilian mangrove.</title>
        <authorList>
            <person name="Araujo J.E."/>
            <person name="Taketani R.G."/>
            <person name="Silva M.C.P."/>
            <person name="Loureco M.V."/>
            <person name="Andreote F.D."/>
        </authorList>
    </citation>
    <scope>NUCLEOTIDE SEQUENCE [LARGE SCALE GENOMIC DNA]</scope>
    <source>
        <strain evidence="22 23">HEX-2 MGV</strain>
    </source>
</reference>
<dbReference type="GO" id="GO:0046872">
    <property type="term" value="F:metal ion binding"/>
    <property type="evidence" value="ECO:0007669"/>
    <property type="project" value="UniProtKB-KW"/>
</dbReference>
<name>A0A2S8F7F0_9BACT</name>
<dbReference type="Proteomes" id="UP000240009">
    <property type="component" value="Unassembled WGS sequence"/>
</dbReference>
<evidence type="ECO:0000313" key="23">
    <source>
        <dbReference type="Proteomes" id="UP000240009"/>
    </source>
</evidence>
<dbReference type="GO" id="GO:0004356">
    <property type="term" value="F:glutamine synthetase activity"/>
    <property type="evidence" value="ECO:0007669"/>
    <property type="project" value="UniProtKB-EC"/>
</dbReference>
<feature type="binding site" evidence="13">
    <location>
        <position position="339"/>
    </location>
    <ligand>
        <name>ATP</name>
        <dbReference type="ChEBI" id="CHEBI:30616"/>
    </ligand>
</feature>
<evidence type="ECO:0000256" key="1">
    <source>
        <dbReference type="ARBA" id="ARBA00004496"/>
    </source>
</evidence>
<dbReference type="PROSITE" id="PS51987">
    <property type="entry name" value="GS_CATALYTIC"/>
    <property type="match status" value="1"/>
</dbReference>
<dbReference type="InterPro" id="IPR027303">
    <property type="entry name" value="Gln_synth_gly_rich_site"/>
</dbReference>
<feature type="binding site" evidence="13">
    <location>
        <position position="353"/>
    </location>
    <ligand>
        <name>ATP</name>
        <dbReference type="ChEBI" id="CHEBI:30616"/>
    </ligand>
</feature>
<comment type="cofactor">
    <cofactor evidence="14">
        <name>Mg(2+)</name>
        <dbReference type="ChEBI" id="CHEBI:18420"/>
    </cofactor>
    <text evidence="14">Binds 2 Mg(2+) ions per subunit.</text>
</comment>
<dbReference type="RefSeq" id="WP_105355722.1">
    <property type="nucleotide sequence ID" value="NZ_PUIA01000051.1"/>
</dbReference>
<dbReference type="InterPro" id="IPR008147">
    <property type="entry name" value="Gln_synt_N"/>
</dbReference>
<dbReference type="SUPFAM" id="SSF55931">
    <property type="entry name" value="Glutamine synthetase/guanido kinase"/>
    <property type="match status" value="1"/>
</dbReference>
<accession>A0A2S8F7F0</accession>
<evidence type="ECO:0000256" key="6">
    <source>
        <dbReference type="ARBA" id="ARBA00022553"/>
    </source>
</evidence>
<evidence type="ECO:0000256" key="12">
    <source>
        <dbReference type="PIRSR" id="PIRSR604809-1"/>
    </source>
</evidence>
<feature type="binding site" evidence="14">
    <location>
        <position position="132"/>
    </location>
    <ligand>
        <name>Mg(2+)</name>
        <dbReference type="ChEBI" id="CHEBI:18420"/>
        <label>1</label>
    </ligand>
</feature>
<dbReference type="AlphaFoldDB" id="A0A2S8F7F0"/>
<evidence type="ECO:0000256" key="11">
    <source>
        <dbReference type="ARBA" id="ARBA00022842"/>
    </source>
</evidence>
<proteinExistence type="inferred from homology"/>
<keyword evidence="7 19" id="KW-0436">Ligase</keyword>
<dbReference type="GO" id="GO:0019740">
    <property type="term" value="P:nitrogen utilization"/>
    <property type="evidence" value="ECO:0007669"/>
    <property type="project" value="TreeGrafter"/>
</dbReference>
<comment type="subunit">
    <text evidence="3 18">Oligomer of 12 subunits arranged in the form of two hexagons.</text>
</comment>
<dbReference type="InterPro" id="IPR014746">
    <property type="entry name" value="Gln_synth/guanido_kin_cat_dom"/>
</dbReference>
<evidence type="ECO:0000256" key="10">
    <source>
        <dbReference type="ARBA" id="ARBA00022840"/>
    </source>
</evidence>
<evidence type="ECO:0000256" key="9">
    <source>
        <dbReference type="ARBA" id="ARBA00022741"/>
    </source>
</evidence>
<evidence type="ECO:0000256" key="19">
    <source>
        <dbReference type="RuleBase" id="RU004356"/>
    </source>
</evidence>
<comment type="catalytic activity">
    <reaction evidence="19">
        <text>L-glutamate + NH4(+) + ATP = L-glutamine + ADP + phosphate + H(+)</text>
        <dbReference type="Rhea" id="RHEA:16169"/>
        <dbReference type="ChEBI" id="CHEBI:15378"/>
        <dbReference type="ChEBI" id="CHEBI:28938"/>
        <dbReference type="ChEBI" id="CHEBI:29985"/>
        <dbReference type="ChEBI" id="CHEBI:30616"/>
        <dbReference type="ChEBI" id="CHEBI:43474"/>
        <dbReference type="ChEBI" id="CHEBI:58359"/>
        <dbReference type="ChEBI" id="CHEBI:456216"/>
        <dbReference type="EC" id="6.3.1.2"/>
    </reaction>
</comment>
<keyword evidence="8 14" id="KW-0479">Metal-binding</keyword>
<dbReference type="InterPro" id="IPR001637">
    <property type="entry name" value="Gln_synth_I_adenylation_site"/>
</dbReference>
<feature type="domain" description="GS catalytic" evidence="21">
    <location>
        <begin position="105"/>
        <end position="470"/>
    </location>
</feature>
<dbReference type="PANTHER" id="PTHR43407">
    <property type="entry name" value="GLUTAMINE SYNTHETASE"/>
    <property type="match status" value="1"/>
</dbReference>
<evidence type="ECO:0000259" key="21">
    <source>
        <dbReference type="PROSITE" id="PS51987"/>
    </source>
</evidence>
<dbReference type="Pfam" id="PF03951">
    <property type="entry name" value="Gln-synt_N"/>
    <property type="match status" value="1"/>
</dbReference>
<evidence type="ECO:0000259" key="20">
    <source>
        <dbReference type="PROSITE" id="PS51986"/>
    </source>
</evidence>
<dbReference type="SMART" id="SM01230">
    <property type="entry name" value="Gln-synt_C"/>
    <property type="match status" value="1"/>
</dbReference>